<protein>
    <recommendedName>
        <fullName evidence="4">Alpha 1,4-glycosyltransferase domain-containing protein</fullName>
    </recommendedName>
</protein>
<reference evidence="2 3" key="1">
    <citation type="submission" date="2014-11" db="EMBL/GenBank/DDBJ databases">
        <authorList>
            <person name="Zhu J."/>
            <person name="Qi W."/>
            <person name="Song R."/>
        </authorList>
    </citation>
    <scope>NUCLEOTIDE SEQUENCE [LARGE SCALE GENOMIC DNA]</scope>
</reference>
<dbReference type="SUPFAM" id="SSF53448">
    <property type="entry name" value="Nucleotide-diphospho-sugar transferases"/>
    <property type="match status" value="1"/>
</dbReference>
<sequence>MSLLPALLGLVLFSFAAFTWFAHRVEVACPLQEPASVAPPALLRHLHGAVLDDDDATIASSSSSNGTTIPRQVFLTVKDKNTMKKWQRENLARCKRVNPGWNFNVYDDSGMDEYVTEGFPELLDVWGFFKNVIEKKDFWSYLIVYDRGGLFMDSDIHCRRPLDELLSDSNTRGLIGVEKADGGKLEFAQWSYAFAPRHAIPLTTLMRIKHKVEEIKAAGASDTSAVFLTGPITWTDAILEYMYLFGMGKETVIEAHSTARPQDRVVGDVRLLSVNRFAAGQPHSHATRRCSHPDAFLIHQFSGQWKNHYQWYTADGKPPATEKQPWWTWFPERGDNWRPRCFTIRRFDST</sequence>
<feature type="chain" id="PRO_5005190151" description="Alpha 1,4-glycosyltransferase domain-containing protein" evidence="1">
    <location>
        <begin position="23"/>
        <end position="350"/>
    </location>
</feature>
<dbReference type="EMBL" id="CDMY01000700">
    <property type="protein sequence ID" value="CEM30654.1"/>
    <property type="molecule type" value="Genomic_DNA"/>
</dbReference>
<name>A0A0G4GKU3_VITBC</name>
<dbReference type="InterPro" id="IPR007577">
    <property type="entry name" value="GlycoTrfase_DXD_sugar-bd_CS"/>
</dbReference>
<feature type="signal peptide" evidence="1">
    <location>
        <begin position="1"/>
        <end position="22"/>
    </location>
</feature>
<dbReference type="AlphaFoldDB" id="A0A0G4GKU3"/>
<keyword evidence="3" id="KW-1185">Reference proteome</keyword>
<dbReference type="PANTHER" id="PTHR31834">
    <property type="entry name" value="INITIATION-SPECIFIC ALPHA-1,6-MANNOSYLTRANSFERASE"/>
    <property type="match status" value="1"/>
</dbReference>
<dbReference type="VEuPathDB" id="CryptoDB:Vbra_18170"/>
<keyword evidence="1" id="KW-0732">Signal</keyword>
<dbReference type="InParanoid" id="A0A0G4GKU3"/>
<dbReference type="InterPro" id="IPR039367">
    <property type="entry name" value="Och1-like"/>
</dbReference>
<organism evidence="2 3">
    <name type="scientific">Vitrella brassicaformis (strain CCMP3155)</name>
    <dbReference type="NCBI Taxonomy" id="1169540"/>
    <lineage>
        <taxon>Eukaryota</taxon>
        <taxon>Sar</taxon>
        <taxon>Alveolata</taxon>
        <taxon>Colpodellida</taxon>
        <taxon>Vitrellaceae</taxon>
        <taxon>Vitrella</taxon>
    </lineage>
</organism>
<evidence type="ECO:0000313" key="2">
    <source>
        <dbReference type="EMBL" id="CEM30654.1"/>
    </source>
</evidence>
<dbReference type="PhylomeDB" id="A0A0G4GKU3"/>
<evidence type="ECO:0000313" key="3">
    <source>
        <dbReference type="Proteomes" id="UP000041254"/>
    </source>
</evidence>
<dbReference type="GO" id="GO:0000009">
    <property type="term" value="F:alpha-1,6-mannosyltransferase activity"/>
    <property type="evidence" value="ECO:0007669"/>
    <property type="project" value="InterPro"/>
</dbReference>
<dbReference type="OrthoDB" id="409543at2759"/>
<dbReference type="PANTHER" id="PTHR31834:SF1">
    <property type="entry name" value="INITIATION-SPECIFIC ALPHA-1,6-MANNOSYLTRANSFERASE"/>
    <property type="match status" value="1"/>
</dbReference>
<gene>
    <name evidence="2" type="ORF">Vbra_18170</name>
</gene>
<dbReference type="Proteomes" id="UP000041254">
    <property type="component" value="Unassembled WGS sequence"/>
</dbReference>
<evidence type="ECO:0008006" key="4">
    <source>
        <dbReference type="Google" id="ProtNLM"/>
    </source>
</evidence>
<dbReference type="Pfam" id="PF04488">
    <property type="entry name" value="Gly_transf_sug"/>
    <property type="match status" value="1"/>
</dbReference>
<proteinExistence type="predicted"/>
<dbReference type="GO" id="GO:0006487">
    <property type="term" value="P:protein N-linked glycosylation"/>
    <property type="evidence" value="ECO:0007669"/>
    <property type="project" value="TreeGrafter"/>
</dbReference>
<accession>A0A0G4GKU3</accession>
<dbReference type="GO" id="GO:0000136">
    <property type="term" value="C:mannan polymerase complex"/>
    <property type="evidence" value="ECO:0007669"/>
    <property type="project" value="TreeGrafter"/>
</dbReference>
<dbReference type="OMA" id="WADIPHW"/>
<dbReference type="InterPro" id="IPR029044">
    <property type="entry name" value="Nucleotide-diphossugar_trans"/>
</dbReference>
<dbReference type="Gene3D" id="3.90.550.20">
    <property type="match status" value="1"/>
</dbReference>
<evidence type="ECO:0000256" key="1">
    <source>
        <dbReference type="SAM" id="SignalP"/>
    </source>
</evidence>